<dbReference type="CDD" id="cd10918">
    <property type="entry name" value="CE4_NodB_like_5s_6s"/>
    <property type="match status" value="1"/>
</dbReference>
<evidence type="ECO:0000259" key="3">
    <source>
        <dbReference type="PROSITE" id="PS51677"/>
    </source>
</evidence>
<gene>
    <name evidence="4" type="ORF">SAMN02745136_01637</name>
</gene>
<evidence type="ECO:0000313" key="4">
    <source>
        <dbReference type="EMBL" id="SHK08547.1"/>
    </source>
</evidence>
<dbReference type="OrthoDB" id="9778320at2"/>
<dbReference type="InterPro" id="IPR002509">
    <property type="entry name" value="NODB_dom"/>
</dbReference>
<organism evidence="4 5">
    <name type="scientific">Anaerocolumna jejuensis DSM 15929</name>
    <dbReference type="NCBI Taxonomy" id="1121322"/>
    <lineage>
        <taxon>Bacteria</taxon>
        <taxon>Bacillati</taxon>
        <taxon>Bacillota</taxon>
        <taxon>Clostridia</taxon>
        <taxon>Lachnospirales</taxon>
        <taxon>Lachnospiraceae</taxon>
        <taxon>Anaerocolumna</taxon>
    </lineage>
</organism>
<dbReference type="GO" id="GO:0016810">
    <property type="term" value="F:hydrolase activity, acting on carbon-nitrogen (but not peptide) bonds"/>
    <property type="evidence" value="ECO:0007669"/>
    <property type="project" value="InterPro"/>
</dbReference>
<keyword evidence="2" id="KW-0732">Signal</keyword>
<dbReference type="PANTHER" id="PTHR34216">
    <property type="match status" value="1"/>
</dbReference>
<proteinExistence type="predicted"/>
<reference evidence="4 5" key="1">
    <citation type="submission" date="2016-11" db="EMBL/GenBank/DDBJ databases">
        <authorList>
            <person name="Jaros S."/>
            <person name="Januszkiewicz K."/>
            <person name="Wedrychowicz H."/>
        </authorList>
    </citation>
    <scope>NUCLEOTIDE SEQUENCE [LARGE SCALE GENOMIC DNA]</scope>
    <source>
        <strain evidence="4 5">DSM 15929</strain>
    </source>
</reference>
<dbReference type="STRING" id="1121322.SAMN02745136_01637"/>
<dbReference type="Gene3D" id="3.20.20.370">
    <property type="entry name" value="Glycoside hydrolase/deacetylase"/>
    <property type="match status" value="1"/>
</dbReference>
<dbReference type="AlphaFoldDB" id="A0A1M6PL01"/>
<dbReference type="InterPro" id="IPR011330">
    <property type="entry name" value="Glyco_hydro/deAcase_b/a-brl"/>
</dbReference>
<dbReference type="SUPFAM" id="SSF88713">
    <property type="entry name" value="Glycoside hydrolase/deacetylase"/>
    <property type="match status" value="1"/>
</dbReference>
<dbReference type="GO" id="GO:0005576">
    <property type="term" value="C:extracellular region"/>
    <property type="evidence" value="ECO:0007669"/>
    <property type="project" value="UniProtKB-SubCell"/>
</dbReference>
<dbReference type="GO" id="GO:0005975">
    <property type="term" value="P:carbohydrate metabolic process"/>
    <property type="evidence" value="ECO:0007669"/>
    <property type="project" value="InterPro"/>
</dbReference>
<name>A0A1M6PL01_9FIRM</name>
<dbReference type="PROSITE" id="PS51677">
    <property type="entry name" value="NODB"/>
    <property type="match status" value="1"/>
</dbReference>
<accession>A0A1M6PL01</accession>
<dbReference type="RefSeq" id="WP_084124018.1">
    <property type="nucleotide sequence ID" value="NZ_FRAC01000009.1"/>
</dbReference>
<dbReference type="InterPro" id="IPR051398">
    <property type="entry name" value="Polysacch_Deacetylase"/>
</dbReference>
<sequence>MSNKKYLCICVILAATLIILTLPLVHFPKHTKEEATTAGAEVSAGTPTGTPAGVPAGAEEKIYLPIIMYHDIKKNNSGKDIINPGEFESDLKFLKENNYTSITMQDVIDYVYEDKPLPENPIMITFDDGYLTTYRYAYPLLQEYDTKIVLSIIGKSTDDFTRVGDDHLQYAHLTWPLLDEMLESGLIEIQNHTYNLHSTRAGRVGCKQKRGEALQDYEAVLTEDVMKLQQEIIDMTGITPTTFTIPYGEYNDNTIEIIKKLGFQAALTCDYGVNKITKDKKTLYHLKRICRSHNYPMSELLEDVKKTIR</sequence>
<dbReference type="EMBL" id="FRAC01000009">
    <property type="protein sequence ID" value="SHK08547.1"/>
    <property type="molecule type" value="Genomic_DNA"/>
</dbReference>
<dbReference type="Pfam" id="PF01522">
    <property type="entry name" value="Polysacc_deac_1"/>
    <property type="match status" value="1"/>
</dbReference>
<evidence type="ECO:0000256" key="2">
    <source>
        <dbReference type="ARBA" id="ARBA00022729"/>
    </source>
</evidence>
<keyword evidence="5" id="KW-1185">Reference proteome</keyword>
<comment type="subcellular location">
    <subcellularLocation>
        <location evidence="1">Secreted</location>
    </subcellularLocation>
</comment>
<evidence type="ECO:0000256" key="1">
    <source>
        <dbReference type="ARBA" id="ARBA00004613"/>
    </source>
</evidence>
<evidence type="ECO:0000313" key="5">
    <source>
        <dbReference type="Proteomes" id="UP000184386"/>
    </source>
</evidence>
<protein>
    <submittedName>
        <fullName evidence="4">Peptidoglycan/xylan/chitin deacetylase, PgdA/CDA1 family</fullName>
    </submittedName>
</protein>
<feature type="domain" description="NodB homology" evidence="3">
    <location>
        <begin position="120"/>
        <end position="309"/>
    </location>
</feature>
<dbReference type="Proteomes" id="UP000184386">
    <property type="component" value="Unassembled WGS sequence"/>
</dbReference>
<dbReference type="PANTHER" id="PTHR34216:SF3">
    <property type="entry name" value="POLY-BETA-1,6-N-ACETYL-D-GLUCOSAMINE N-DEACETYLASE"/>
    <property type="match status" value="1"/>
</dbReference>